<evidence type="ECO:0000313" key="1">
    <source>
        <dbReference type="EnsemblPlants" id="ONIVA07G01210.1"/>
    </source>
</evidence>
<dbReference type="AlphaFoldDB" id="A0A0E0HWG2"/>
<dbReference type="HOGENOM" id="CLU_2871558_0_0_1"/>
<accession>A0A0E0HWG2</accession>
<evidence type="ECO:0000313" key="2">
    <source>
        <dbReference type="Proteomes" id="UP000006591"/>
    </source>
</evidence>
<dbReference type="EnsemblPlants" id="ONIVA07G01210.1">
    <property type="protein sequence ID" value="ONIVA07G01210.1"/>
    <property type="gene ID" value="ONIVA07G01210"/>
</dbReference>
<reference evidence="1" key="2">
    <citation type="submission" date="2018-04" db="EMBL/GenBank/DDBJ databases">
        <title>OnivRS2 (Oryza nivara Reference Sequence Version 2).</title>
        <authorList>
            <person name="Zhang J."/>
            <person name="Kudrna D."/>
            <person name="Lee S."/>
            <person name="Talag J."/>
            <person name="Rajasekar S."/>
            <person name="Welchert J."/>
            <person name="Hsing Y.-I."/>
            <person name="Wing R.A."/>
        </authorList>
    </citation>
    <scope>NUCLEOTIDE SEQUENCE [LARGE SCALE GENOMIC DNA]</scope>
    <source>
        <strain evidence="1">SL10</strain>
    </source>
</reference>
<organism evidence="1">
    <name type="scientific">Oryza nivara</name>
    <name type="common">Indian wild rice</name>
    <name type="synonym">Oryza sativa f. spontanea</name>
    <dbReference type="NCBI Taxonomy" id="4536"/>
    <lineage>
        <taxon>Eukaryota</taxon>
        <taxon>Viridiplantae</taxon>
        <taxon>Streptophyta</taxon>
        <taxon>Embryophyta</taxon>
        <taxon>Tracheophyta</taxon>
        <taxon>Spermatophyta</taxon>
        <taxon>Magnoliopsida</taxon>
        <taxon>Liliopsida</taxon>
        <taxon>Poales</taxon>
        <taxon>Poaceae</taxon>
        <taxon>BOP clade</taxon>
        <taxon>Oryzoideae</taxon>
        <taxon>Oryzeae</taxon>
        <taxon>Oryzinae</taxon>
        <taxon>Oryza</taxon>
    </lineage>
</organism>
<dbReference type="Gramene" id="ONIVA07G01210.1">
    <property type="protein sequence ID" value="ONIVA07G01210.1"/>
    <property type="gene ID" value="ONIVA07G01210"/>
</dbReference>
<protein>
    <submittedName>
        <fullName evidence="1">Uncharacterized protein</fullName>
    </submittedName>
</protein>
<reference evidence="1" key="1">
    <citation type="submission" date="2015-04" db="UniProtKB">
        <authorList>
            <consortium name="EnsemblPlants"/>
        </authorList>
    </citation>
    <scope>IDENTIFICATION</scope>
    <source>
        <strain evidence="1">SL10</strain>
    </source>
</reference>
<dbReference type="Proteomes" id="UP000006591">
    <property type="component" value="Chromosome 7"/>
</dbReference>
<name>A0A0E0HWG2_ORYNI</name>
<proteinExistence type="predicted"/>
<sequence>MARSSRQEAIARRRYNLVSRGDGAAVTMGRRCGMEEKGMGVPGRTAAMVGKEERGRERIGDAGG</sequence>
<keyword evidence="2" id="KW-1185">Reference proteome</keyword>